<protein>
    <submittedName>
        <fullName evidence="2">Uncharacterized protein</fullName>
    </submittedName>
</protein>
<organism evidence="2 3">
    <name type="scientific">Candidatus Nitronauta litoralis</name>
    <dbReference type="NCBI Taxonomy" id="2705533"/>
    <lineage>
        <taxon>Bacteria</taxon>
        <taxon>Pseudomonadati</taxon>
        <taxon>Nitrospinota/Tectimicrobiota group</taxon>
        <taxon>Nitrospinota</taxon>
        <taxon>Nitrospinia</taxon>
        <taxon>Nitrospinales</taxon>
        <taxon>Nitrospinaceae</taxon>
        <taxon>Candidatus Nitronauta</taxon>
    </lineage>
</organism>
<name>A0A7T0BT60_9BACT</name>
<proteinExistence type="predicted"/>
<accession>A0A7T0BT60</accession>
<feature type="region of interest" description="Disordered" evidence="1">
    <location>
        <begin position="183"/>
        <end position="202"/>
    </location>
</feature>
<dbReference type="EMBL" id="CP048685">
    <property type="protein sequence ID" value="QPJ60413.1"/>
    <property type="molecule type" value="Genomic_DNA"/>
</dbReference>
<evidence type="ECO:0000313" key="2">
    <source>
        <dbReference type="EMBL" id="QPJ60413.1"/>
    </source>
</evidence>
<dbReference type="Proteomes" id="UP000594688">
    <property type="component" value="Chromosome"/>
</dbReference>
<feature type="compositionally biased region" description="Polar residues" evidence="1">
    <location>
        <begin position="183"/>
        <end position="197"/>
    </location>
</feature>
<gene>
    <name evidence="2" type="ORF">G3M70_00305</name>
</gene>
<evidence type="ECO:0000313" key="3">
    <source>
        <dbReference type="Proteomes" id="UP000594688"/>
    </source>
</evidence>
<dbReference type="AlphaFoldDB" id="A0A7T0BT60"/>
<dbReference type="KEGG" id="nli:G3M70_00305"/>
<sequence>MQTKHKSCQPLIFGSLFLITTIWGSPALGIPIGDAFEIDDGSRRPIYDSHTYNPTNQSHEPMLKELNPTLNPKLNLDHPYPEYLEKFMKEDRYPLYYKQLLEVEPDDQVQSKVFNPEAFKGVRRIGVIKFENKTKGMDKNEEAGSLVAEHVSSELETAGRYAVIHPKKMVEEYQMKMMTTPESLRNSGATTSGNSPQALKAGKVNAQSTTTYDLPYSADKIDAVMIGAVTRYGNTFYDQDNKPSRSPGVALEFGAYLISTRTGEAIWGARFVGSQKPSIRNIQFGKLRWLNKREFTQMVVSKVLKDFSETKITSSGK</sequence>
<reference evidence="2 3" key="1">
    <citation type="submission" date="2020-02" db="EMBL/GenBank/DDBJ databases">
        <title>Genomic and physiological characterization of two novel Nitrospinaceae genera.</title>
        <authorList>
            <person name="Mueller A.J."/>
            <person name="Jung M.-Y."/>
            <person name="Strachan C.R."/>
            <person name="Herbold C.W."/>
            <person name="Kirkegaard R.H."/>
            <person name="Daims H."/>
        </authorList>
    </citation>
    <scope>NUCLEOTIDE SEQUENCE [LARGE SCALE GENOMIC DNA]</scope>
    <source>
        <strain evidence="2">EB</strain>
    </source>
</reference>
<evidence type="ECO:0000256" key="1">
    <source>
        <dbReference type="SAM" id="MobiDB-lite"/>
    </source>
</evidence>